<name>A0A117IVA8_9ACTN</name>
<gene>
    <name evidence="3" type="ORF">ATE80_18465</name>
</gene>
<dbReference type="EMBL" id="LNSV01000048">
    <property type="protein sequence ID" value="KUH37356.1"/>
    <property type="molecule type" value="Genomic_DNA"/>
</dbReference>
<dbReference type="STRING" id="936756.ATE80_18465"/>
<accession>A0A117IVA8</accession>
<evidence type="ECO:0000313" key="3">
    <source>
        <dbReference type="EMBL" id="KUH37356.1"/>
    </source>
</evidence>
<dbReference type="PRINTS" id="PR00111">
    <property type="entry name" value="ABHYDROLASE"/>
</dbReference>
<feature type="region of interest" description="Disordered" evidence="1">
    <location>
        <begin position="156"/>
        <end position="183"/>
    </location>
</feature>
<feature type="domain" description="AB hydrolase-1" evidence="2">
    <location>
        <begin position="37"/>
        <end position="276"/>
    </location>
</feature>
<dbReference type="Gene3D" id="3.40.50.1820">
    <property type="entry name" value="alpha/beta hydrolase"/>
    <property type="match status" value="1"/>
</dbReference>
<dbReference type="Pfam" id="PF12697">
    <property type="entry name" value="Abhydrolase_6"/>
    <property type="match status" value="1"/>
</dbReference>
<evidence type="ECO:0000259" key="2">
    <source>
        <dbReference type="Pfam" id="PF12697"/>
    </source>
</evidence>
<dbReference type="InterPro" id="IPR000073">
    <property type="entry name" value="AB_hydrolase_1"/>
</dbReference>
<feature type="compositionally biased region" description="Gly residues" evidence="1">
    <location>
        <begin position="157"/>
        <end position="169"/>
    </location>
</feature>
<organism evidence="3 4">
    <name type="scientific">Streptomyces kanasensis</name>
    <dbReference type="NCBI Taxonomy" id="936756"/>
    <lineage>
        <taxon>Bacteria</taxon>
        <taxon>Bacillati</taxon>
        <taxon>Actinomycetota</taxon>
        <taxon>Actinomycetes</taxon>
        <taxon>Kitasatosporales</taxon>
        <taxon>Streptomycetaceae</taxon>
        <taxon>Streptomyces</taxon>
    </lineage>
</organism>
<protein>
    <submittedName>
        <fullName evidence="3">Thioesterase</fullName>
    </submittedName>
</protein>
<comment type="caution">
    <text evidence="3">The sequence shown here is derived from an EMBL/GenBank/DDBJ whole genome shotgun (WGS) entry which is preliminary data.</text>
</comment>
<sequence>MPGTPPSGAAVRVALDAGGLTLSGLLAEPAGEPRGTVLALHGGGMTAGYFDGRAHPSVSLLALGARLGYTVLAVDRPGYGASAPHLPDGLGVADQAELLRAAIADFAARYRLGGGLLVLGHSFGGQVALTAAAQGLHEGLVGLDISGCGHRRALPGAGPGALPGPGGIPGPAAGPDGRRRTGSARWNWGPPSLYPPGTFTAGAELVCEPPAREVAQAARWPRDFPRVAARTTVPVRLTFAEHEAWWRHDAEALAELTAYFTAAERVQVARQTAAGHNISLGWAAGAYHRRVFAFFEELLCCGGPAHRLDGVRSASPA</sequence>
<dbReference type="AlphaFoldDB" id="A0A117IVA8"/>
<dbReference type="OrthoDB" id="4276066at2"/>
<dbReference type="GO" id="GO:0003824">
    <property type="term" value="F:catalytic activity"/>
    <property type="evidence" value="ECO:0007669"/>
    <property type="project" value="UniProtKB-ARBA"/>
</dbReference>
<dbReference type="Proteomes" id="UP000054011">
    <property type="component" value="Unassembled WGS sequence"/>
</dbReference>
<dbReference type="InterPro" id="IPR029058">
    <property type="entry name" value="AB_hydrolase_fold"/>
</dbReference>
<keyword evidence="4" id="KW-1185">Reference proteome</keyword>
<evidence type="ECO:0000313" key="4">
    <source>
        <dbReference type="Proteomes" id="UP000054011"/>
    </source>
</evidence>
<evidence type="ECO:0000256" key="1">
    <source>
        <dbReference type="SAM" id="MobiDB-lite"/>
    </source>
</evidence>
<reference evidence="3 4" key="1">
    <citation type="submission" date="2015-11" db="EMBL/GenBank/DDBJ databases">
        <title>Genome-wide analysis reveals the secondary metabolome in Streptomyces kanasensis ZX01.</title>
        <authorList>
            <person name="Zhang G."/>
            <person name="Han L."/>
            <person name="Feng J."/>
            <person name="Zhang X."/>
        </authorList>
    </citation>
    <scope>NUCLEOTIDE SEQUENCE [LARGE SCALE GENOMIC DNA]</scope>
    <source>
        <strain evidence="3 4">ZX01</strain>
    </source>
</reference>
<dbReference type="RefSeq" id="WP_058943332.1">
    <property type="nucleotide sequence ID" value="NZ_LNSV01000048.1"/>
</dbReference>
<proteinExistence type="predicted"/>
<dbReference type="SUPFAM" id="SSF53474">
    <property type="entry name" value="alpha/beta-Hydrolases"/>
    <property type="match status" value="1"/>
</dbReference>